<reference evidence="4 5" key="1">
    <citation type="journal article" date="2016" name="Mol. Biol. Evol.">
        <title>Comparative Genomics of Early-Diverging Mushroom-Forming Fungi Provides Insights into the Origins of Lignocellulose Decay Capabilities.</title>
        <authorList>
            <person name="Nagy L.G."/>
            <person name="Riley R."/>
            <person name="Tritt A."/>
            <person name="Adam C."/>
            <person name="Daum C."/>
            <person name="Floudas D."/>
            <person name="Sun H."/>
            <person name="Yadav J.S."/>
            <person name="Pangilinan J."/>
            <person name="Larsson K.H."/>
            <person name="Matsuura K."/>
            <person name="Barry K."/>
            <person name="Labutti K."/>
            <person name="Kuo R."/>
            <person name="Ohm R.A."/>
            <person name="Bhattacharya S.S."/>
            <person name="Shirouzu T."/>
            <person name="Yoshinaga Y."/>
            <person name="Martin F.M."/>
            <person name="Grigoriev I.V."/>
            <person name="Hibbett D.S."/>
        </authorList>
    </citation>
    <scope>NUCLEOTIDE SEQUENCE [LARGE SCALE GENOMIC DNA]</scope>
    <source>
        <strain evidence="4 5">CBS 109695</strain>
    </source>
</reference>
<protein>
    <submittedName>
        <fullName evidence="4">Uncharacterized protein</fullName>
    </submittedName>
</protein>
<organism evidence="4 5">
    <name type="scientific">Athelia psychrophila</name>
    <dbReference type="NCBI Taxonomy" id="1759441"/>
    <lineage>
        <taxon>Eukaryota</taxon>
        <taxon>Fungi</taxon>
        <taxon>Dikarya</taxon>
        <taxon>Basidiomycota</taxon>
        <taxon>Agaricomycotina</taxon>
        <taxon>Agaricomycetes</taxon>
        <taxon>Agaricomycetidae</taxon>
        <taxon>Atheliales</taxon>
        <taxon>Atheliaceae</taxon>
        <taxon>Athelia</taxon>
    </lineage>
</organism>
<keyword evidence="2" id="KW-1133">Transmembrane helix</keyword>
<evidence type="ECO:0000256" key="2">
    <source>
        <dbReference type="SAM" id="Phobius"/>
    </source>
</evidence>
<gene>
    <name evidence="4" type="ORF">FIBSPDRAFT_563142</name>
</gene>
<keyword evidence="5" id="KW-1185">Reference proteome</keyword>
<sequence>MSLLLAALLAIQCLSPAVAQYTTVNCTVVKPWENNKEGQSPCYMFSAALVPCQGFIMTILPLPTGVHYAGPTAENQNVCQCSTVTYSLMAACEYCQNLTSGWNAWSTWSSNCARGTYRNYPMPIPDDTGFPSWAYLDVTVAGTFDPGQAAAATGIESTVPSPASFTLPYGDAPPRRIIKDSKKKKSPVSSSSASSSSAIGSSSTSPLNASGTSSPGAGASAGASASASAGATSSTGSSSASTPISFQAPPASKKSDAGMIAGVVVGALAAAALLAGLVIFLFIAIAGRSGTTFARFRPTMRSRDPDRAPTWTTFHHT</sequence>
<name>A0A166I449_9AGAM</name>
<feature type="chain" id="PRO_5007875029" evidence="3">
    <location>
        <begin position="20"/>
        <end position="317"/>
    </location>
</feature>
<dbReference type="Proteomes" id="UP000076532">
    <property type="component" value="Unassembled WGS sequence"/>
</dbReference>
<dbReference type="EMBL" id="KV417563">
    <property type="protein sequence ID" value="KZP19524.1"/>
    <property type="molecule type" value="Genomic_DNA"/>
</dbReference>
<proteinExistence type="predicted"/>
<dbReference type="OrthoDB" id="2576311at2759"/>
<feature type="compositionally biased region" description="Low complexity" evidence="1">
    <location>
        <begin position="187"/>
        <end position="243"/>
    </location>
</feature>
<dbReference type="AlphaFoldDB" id="A0A166I449"/>
<evidence type="ECO:0000313" key="4">
    <source>
        <dbReference type="EMBL" id="KZP19524.1"/>
    </source>
</evidence>
<evidence type="ECO:0000256" key="1">
    <source>
        <dbReference type="SAM" id="MobiDB-lite"/>
    </source>
</evidence>
<keyword evidence="2" id="KW-0472">Membrane</keyword>
<evidence type="ECO:0000313" key="5">
    <source>
        <dbReference type="Proteomes" id="UP000076532"/>
    </source>
</evidence>
<feature type="region of interest" description="Disordered" evidence="1">
    <location>
        <begin position="163"/>
        <end position="254"/>
    </location>
</feature>
<keyword evidence="2" id="KW-0812">Transmembrane</keyword>
<feature type="signal peptide" evidence="3">
    <location>
        <begin position="1"/>
        <end position="19"/>
    </location>
</feature>
<accession>A0A166I449</accession>
<dbReference type="STRING" id="436010.A0A166I449"/>
<feature type="transmembrane region" description="Helical" evidence="2">
    <location>
        <begin position="259"/>
        <end position="287"/>
    </location>
</feature>
<keyword evidence="3" id="KW-0732">Signal</keyword>
<evidence type="ECO:0000256" key="3">
    <source>
        <dbReference type="SAM" id="SignalP"/>
    </source>
</evidence>